<sequence>MAECGDVFIAETLFMECIREEKYNQYLPVDFNVKKDNYNKFIFPVHTLSRDHWWCVIVDISKKQYMELDSLNVMRRDDLLHRKLCNWFLRIVGLDISNFKLLTVEDRKKLPTQEYNRTECGVFLLSFTMAVSLDNAFNFKLNDMCKVRRHLADMILMGGRRSMTPQLDNVNVFNEEPVRSQHDVHASETPITLGKASETKPFSTSTSFQEKEETIVTKSPCSTVNSDPANLDDDDDDCFNMPTPLSPLSMETDDNNTSFQPVLEHHDDEFYQLMDLLRPCYEAQDDAEMLMSGLPDMIACGKNDILLRYCYEEELRTGIIFPKSDYYIALTRQQHDDFDDWRDDHSSRTRRRYNYIYFDLALKTWLKERSEDQWRDVAACVEEDDWVKLTQREVRSYYDWREARWSRFENESQ</sequence>
<dbReference type="Proteomes" id="UP001163046">
    <property type="component" value="Unassembled WGS sequence"/>
</dbReference>
<name>A0A9W9Z802_9CNID</name>
<gene>
    <name evidence="6" type="ORF">OS493_034246</name>
</gene>
<dbReference type="GO" id="GO:0008234">
    <property type="term" value="F:cysteine-type peptidase activity"/>
    <property type="evidence" value="ECO:0007669"/>
    <property type="project" value="InterPro"/>
</dbReference>
<protein>
    <recommendedName>
        <fullName evidence="5">Ubiquitin-like protease family profile domain-containing protein</fullName>
    </recommendedName>
</protein>
<evidence type="ECO:0000256" key="2">
    <source>
        <dbReference type="ARBA" id="ARBA00022670"/>
    </source>
</evidence>
<proteinExistence type="inferred from homology"/>
<evidence type="ECO:0000256" key="1">
    <source>
        <dbReference type="ARBA" id="ARBA00005234"/>
    </source>
</evidence>
<organism evidence="6 7">
    <name type="scientific">Desmophyllum pertusum</name>
    <dbReference type="NCBI Taxonomy" id="174260"/>
    <lineage>
        <taxon>Eukaryota</taxon>
        <taxon>Metazoa</taxon>
        <taxon>Cnidaria</taxon>
        <taxon>Anthozoa</taxon>
        <taxon>Hexacorallia</taxon>
        <taxon>Scleractinia</taxon>
        <taxon>Caryophylliina</taxon>
        <taxon>Caryophylliidae</taxon>
        <taxon>Desmophyllum</taxon>
    </lineage>
</organism>
<comment type="caution">
    <text evidence="6">The sequence shown here is derived from an EMBL/GenBank/DDBJ whole genome shotgun (WGS) entry which is preliminary data.</text>
</comment>
<keyword evidence="7" id="KW-1185">Reference proteome</keyword>
<dbReference type="AlphaFoldDB" id="A0A9W9Z802"/>
<dbReference type="EMBL" id="MU826397">
    <property type="protein sequence ID" value="KAJ7376510.1"/>
    <property type="molecule type" value="Genomic_DNA"/>
</dbReference>
<feature type="compositionally biased region" description="Polar residues" evidence="4">
    <location>
        <begin position="216"/>
        <end position="228"/>
    </location>
</feature>
<dbReference type="InterPro" id="IPR038765">
    <property type="entry name" value="Papain-like_cys_pep_sf"/>
</dbReference>
<dbReference type="PROSITE" id="PS50600">
    <property type="entry name" value="ULP_PROTEASE"/>
    <property type="match status" value="1"/>
</dbReference>
<evidence type="ECO:0000313" key="6">
    <source>
        <dbReference type="EMBL" id="KAJ7376510.1"/>
    </source>
</evidence>
<keyword evidence="2" id="KW-0645">Protease</keyword>
<comment type="similarity">
    <text evidence="1">Belongs to the peptidase C48 family.</text>
</comment>
<evidence type="ECO:0000256" key="3">
    <source>
        <dbReference type="ARBA" id="ARBA00022801"/>
    </source>
</evidence>
<dbReference type="GO" id="GO:0006508">
    <property type="term" value="P:proteolysis"/>
    <property type="evidence" value="ECO:0007669"/>
    <property type="project" value="UniProtKB-KW"/>
</dbReference>
<dbReference type="OrthoDB" id="1939479at2759"/>
<reference evidence="6" key="1">
    <citation type="submission" date="2023-01" db="EMBL/GenBank/DDBJ databases">
        <title>Genome assembly of the deep-sea coral Lophelia pertusa.</title>
        <authorList>
            <person name="Herrera S."/>
            <person name="Cordes E."/>
        </authorList>
    </citation>
    <scope>NUCLEOTIDE SEQUENCE</scope>
    <source>
        <strain evidence="6">USNM1676648</strain>
        <tissue evidence="6">Polyp</tissue>
    </source>
</reference>
<dbReference type="InterPro" id="IPR003653">
    <property type="entry name" value="Peptidase_C48_C"/>
</dbReference>
<dbReference type="SUPFAM" id="SSF54001">
    <property type="entry name" value="Cysteine proteinases"/>
    <property type="match status" value="1"/>
</dbReference>
<feature type="domain" description="Ubiquitin-like protease family profile" evidence="5">
    <location>
        <begin position="1"/>
        <end position="131"/>
    </location>
</feature>
<evidence type="ECO:0000313" key="7">
    <source>
        <dbReference type="Proteomes" id="UP001163046"/>
    </source>
</evidence>
<keyword evidence="3" id="KW-0378">Hydrolase</keyword>
<accession>A0A9W9Z802</accession>
<dbReference type="Pfam" id="PF02902">
    <property type="entry name" value="Peptidase_C48"/>
    <property type="match status" value="1"/>
</dbReference>
<dbReference type="Gene3D" id="3.40.395.10">
    <property type="entry name" value="Adenoviral Proteinase, Chain A"/>
    <property type="match status" value="1"/>
</dbReference>
<feature type="region of interest" description="Disordered" evidence="4">
    <location>
        <begin position="195"/>
        <end position="237"/>
    </location>
</feature>
<evidence type="ECO:0000259" key="5">
    <source>
        <dbReference type="PROSITE" id="PS50600"/>
    </source>
</evidence>
<evidence type="ECO:0000256" key="4">
    <source>
        <dbReference type="SAM" id="MobiDB-lite"/>
    </source>
</evidence>